<evidence type="ECO:0000256" key="4">
    <source>
        <dbReference type="ARBA" id="ARBA00022692"/>
    </source>
</evidence>
<proteinExistence type="inferred from homology"/>
<evidence type="ECO:0000259" key="10">
    <source>
        <dbReference type="SMART" id="SM00397"/>
    </source>
</evidence>
<dbReference type="GO" id="GO:0000149">
    <property type="term" value="F:SNARE binding"/>
    <property type="evidence" value="ECO:0007669"/>
    <property type="project" value="TreeGrafter"/>
</dbReference>
<dbReference type="GO" id="GO:0005794">
    <property type="term" value="C:Golgi apparatus"/>
    <property type="evidence" value="ECO:0007669"/>
    <property type="project" value="TreeGrafter"/>
</dbReference>
<evidence type="ECO:0000313" key="11">
    <source>
        <dbReference type="EMBL" id="CAD9672049.1"/>
    </source>
</evidence>
<dbReference type="InterPro" id="IPR000727">
    <property type="entry name" value="T_SNARE_dom"/>
</dbReference>
<gene>
    <name evidence="11" type="ORF">QSP1433_LOCUS3800</name>
    <name evidence="12" type="ORF">QSP1433_LOCUS3801</name>
</gene>
<dbReference type="GO" id="GO:0012507">
    <property type="term" value="C:ER to Golgi transport vesicle membrane"/>
    <property type="evidence" value="ECO:0007669"/>
    <property type="project" value="TreeGrafter"/>
</dbReference>
<dbReference type="GO" id="GO:0031201">
    <property type="term" value="C:SNARE complex"/>
    <property type="evidence" value="ECO:0007669"/>
    <property type="project" value="TreeGrafter"/>
</dbReference>
<evidence type="ECO:0000256" key="7">
    <source>
        <dbReference type="ARBA" id="ARBA00023054"/>
    </source>
</evidence>
<dbReference type="GO" id="GO:0005789">
    <property type="term" value="C:endoplasmic reticulum membrane"/>
    <property type="evidence" value="ECO:0007669"/>
    <property type="project" value="TreeGrafter"/>
</dbReference>
<dbReference type="EMBL" id="HBHK01006296">
    <property type="protein sequence ID" value="CAD9672049.1"/>
    <property type="molecule type" value="Transcribed_RNA"/>
</dbReference>
<accession>A0A7S2RIE7</accession>
<feature type="transmembrane region" description="Helical" evidence="9">
    <location>
        <begin position="208"/>
        <end position="227"/>
    </location>
</feature>
<organism evidence="12">
    <name type="scientific">Mucochytrium quahogii</name>
    <dbReference type="NCBI Taxonomy" id="96639"/>
    <lineage>
        <taxon>Eukaryota</taxon>
        <taxon>Sar</taxon>
        <taxon>Stramenopiles</taxon>
        <taxon>Bigyra</taxon>
        <taxon>Labyrinthulomycetes</taxon>
        <taxon>Thraustochytrida</taxon>
        <taxon>Thraustochytriidae</taxon>
        <taxon>Mucochytrium</taxon>
    </lineage>
</organism>
<comment type="similarity">
    <text evidence="2">Belongs to the VTI1 family.</text>
</comment>
<dbReference type="AlphaFoldDB" id="A0A7S2RIE7"/>
<dbReference type="Pfam" id="PF12352">
    <property type="entry name" value="V-SNARE_C"/>
    <property type="match status" value="1"/>
</dbReference>
<feature type="domain" description="T-SNARE coiled-coil homology" evidence="10">
    <location>
        <begin position="132"/>
        <end position="199"/>
    </location>
</feature>
<dbReference type="FunFam" id="1.20.5.110:FF:000002">
    <property type="entry name" value="Vesicle transport through interaction with t-SNAREsB"/>
    <property type="match status" value="1"/>
</dbReference>
<evidence type="ECO:0000313" key="12">
    <source>
        <dbReference type="EMBL" id="CAD9672052.1"/>
    </source>
</evidence>
<dbReference type="GO" id="GO:0006906">
    <property type="term" value="P:vesicle fusion"/>
    <property type="evidence" value="ECO:0007669"/>
    <property type="project" value="TreeGrafter"/>
</dbReference>
<evidence type="ECO:0000256" key="9">
    <source>
        <dbReference type="SAM" id="Phobius"/>
    </source>
</evidence>
<evidence type="ECO:0000256" key="5">
    <source>
        <dbReference type="ARBA" id="ARBA00022927"/>
    </source>
</evidence>
<dbReference type="GO" id="GO:0015031">
    <property type="term" value="P:protein transport"/>
    <property type="evidence" value="ECO:0007669"/>
    <property type="project" value="UniProtKB-KW"/>
</dbReference>
<dbReference type="GO" id="GO:0005484">
    <property type="term" value="F:SNAP receptor activity"/>
    <property type="evidence" value="ECO:0007669"/>
    <property type="project" value="TreeGrafter"/>
</dbReference>
<dbReference type="GO" id="GO:0031902">
    <property type="term" value="C:late endosome membrane"/>
    <property type="evidence" value="ECO:0007669"/>
    <property type="project" value="TreeGrafter"/>
</dbReference>
<dbReference type="PANTHER" id="PTHR21230">
    <property type="entry name" value="VESICLE TRANSPORT V-SNARE PROTEIN VTI1-RELATED"/>
    <property type="match status" value="1"/>
</dbReference>
<keyword evidence="8 9" id="KW-0472">Membrane</keyword>
<evidence type="ECO:0000256" key="8">
    <source>
        <dbReference type="ARBA" id="ARBA00023136"/>
    </source>
</evidence>
<protein>
    <recommendedName>
        <fullName evidence="10">t-SNARE coiled-coil homology domain-containing protein</fullName>
    </recommendedName>
</protein>
<keyword evidence="5" id="KW-0653">Protein transport</keyword>
<reference evidence="12" key="1">
    <citation type="submission" date="2021-01" db="EMBL/GenBank/DDBJ databases">
        <authorList>
            <person name="Corre E."/>
            <person name="Pelletier E."/>
            <person name="Niang G."/>
            <person name="Scheremetjew M."/>
            <person name="Finn R."/>
            <person name="Kale V."/>
            <person name="Holt S."/>
            <person name="Cochrane G."/>
            <person name="Meng A."/>
            <person name="Brown T."/>
            <person name="Cohen L."/>
        </authorList>
    </citation>
    <scope>NUCLEOTIDE SEQUENCE</scope>
    <source>
        <strain evidence="12">NY070348D</strain>
    </source>
</reference>
<evidence type="ECO:0000256" key="2">
    <source>
        <dbReference type="ARBA" id="ARBA00006108"/>
    </source>
</evidence>
<evidence type="ECO:0000256" key="6">
    <source>
        <dbReference type="ARBA" id="ARBA00022989"/>
    </source>
</evidence>
<dbReference type="CDD" id="cd15862">
    <property type="entry name" value="SNARE_Vti1"/>
    <property type="match status" value="1"/>
</dbReference>
<keyword evidence="6 9" id="KW-1133">Transmembrane helix</keyword>
<keyword evidence="7" id="KW-0175">Coiled coil</keyword>
<dbReference type="SUPFAM" id="SSF58038">
    <property type="entry name" value="SNARE fusion complex"/>
    <property type="match status" value="1"/>
</dbReference>
<evidence type="ECO:0000256" key="1">
    <source>
        <dbReference type="ARBA" id="ARBA00004211"/>
    </source>
</evidence>
<evidence type="ECO:0000256" key="3">
    <source>
        <dbReference type="ARBA" id="ARBA00022448"/>
    </source>
</evidence>
<dbReference type="Gene3D" id="1.20.5.110">
    <property type="match status" value="1"/>
</dbReference>
<keyword evidence="4 9" id="KW-0812">Transmembrane</keyword>
<comment type="subcellular location">
    <subcellularLocation>
        <location evidence="1">Membrane</location>
        <topology evidence="1">Single-pass type IV membrane protein</topology>
    </subcellularLocation>
</comment>
<dbReference type="SMART" id="SM00397">
    <property type="entry name" value="t_SNARE"/>
    <property type="match status" value="1"/>
</dbReference>
<keyword evidence="3" id="KW-0813">Transport</keyword>
<name>A0A7S2RIE7_9STRA</name>
<dbReference type="PANTHER" id="PTHR21230:SF26">
    <property type="entry name" value="VESICLE TRANSPORT THROUGH INTERACTION WITH T-SNARES HOMOLOG 1A"/>
    <property type="match status" value="1"/>
</dbReference>
<dbReference type="EMBL" id="HBHK01006297">
    <property type="protein sequence ID" value="CAD9672052.1"/>
    <property type="molecule type" value="Transcribed_RNA"/>
</dbReference>
<sequence length="233" mass="26480">MSDTQAARYDQQVASGLEVLGQAVGKLEKAENDRNRPGIRRCLGDVTNMIASIRKNLKRFDLAISNVNGFEIEGYRKKLALYTHKIELAEKQCKAVRAGLERDELFGASKDIESSFGARATTSRTQDEDRELLQETMQSLDRSSAFLNESKQILGETEDIGNNVLTNLDSQHESLLRAHNKVDRTNVNVVEARSALRRMSRRACYNKLVLWVIIILLVVLNVLLLYFKFIKRH</sequence>